<dbReference type="AlphaFoldDB" id="A0AAE4MI96"/>
<evidence type="ECO:0000313" key="1">
    <source>
        <dbReference type="EMBL" id="MDV0443938.1"/>
    </source>
</evidence>
<reference evidence="1 2" key="1">
    <citation type="submission" date="2023-06" db="EMBL/GenBank/DDBJ databases">
        <title>Genome sequence of Methancorpusculaceae sp. Cs1.</title>
        <authorList>
            <person name="Protasov E."/>
            <person name="Platt K."/>
            <person name="Poehlein A."/>
            <person name="Daniel R."/>
            <person name="Brune A."/>
        </authorList>
    </citation>
    <scope>NUCLEOTIDE SEQUENCE [LARGE SCALE GENOMIC DNA]</scope>
    <source>
        <strain evidence="1 2">Cs1</strain>
    </source>
</reference>
<gene>
    <name evidence="1" type="ORF">McpCs1_13230</name>
</gene>
<comment type="caution">
    <text evidence="1">The sequence shown here is derived from an EMBL/GenBank/DDBJ whole genome shotgun (WGS) entry which is preliminary data.</text>
</comment>
<dbReference type="EMBL" id="JAWDKB010000005">
    <property type="protein sequence ID" value="MDV0443938.1"/>
    <property type="molecule type" value="Genomic_DNA"/>
</dbReference>
<organism evidence="1 2">
    <name type="scientific">Methanorbis rubei</name>
    <dbReference type="NCBI Taxonomy" id="3028300"/>
    <lineage>
        <taxon>Archaea</taxon>
        <taxon>Methanobacteriati</taxon>
        <taxon>Methanobacteriota</taxon>
        <taxon>Stenosarchaea group</taxon>
        <taxon>Methanomicrobia</taxon>
        <taxon>Methanomicrobiales</taxon>
        <taxon>Methanocorpusculaceae</taxon>
        <taxon>Methanorbis</taxon>
    </lineage>
</organism>
<name>A0AAE4MI96_9EURY</name>
<dbReference type="RefSeq" id="WP_338096445.1">
    <property type="nucleotide sequence ID" value="NZ_JAWDKB010000005.1"/>
</dbReference>
<dbReference type="Proteomes" id="UP001283212">
    <property type="component" value="Unassembled WGS sequence"/>
</dbReference>
<keyword evidence="2" id="KW-1185">Reference proteome</keyword>
<sequence length="212" mass="24133">MTSEPLGGKPEKKLISLRLPLPLLEEIDTFAWKHRTDRSDIIEKSCRHYITAVPCTECGTLNPQSGKKCALCGARLTRPDQWVEKLQKDTDELIFRQRQLCDVETRLESSIFSLEELEEEISAEQKPFLKFHIGDSYLTLKEIQKALILSGTADLSKDIREAEALLEDPDQSLVPDMIGRISHRLAELEYLEGRAEHTIESNAELTRKLTAD</sequence>
<accession>A0AAE4MI96</accession>
<proteinExistence type="predicted"/>
<evidence type="ECO:0000313" key="2">
    <source>
        <dbReference type="Proteomes" id="UP001283212"/>
    </source>
</evidence>
<protein>
    <submittedName>
        <fullName evidence="1">Uncharacterized protein</fullName>
    </submittedName>
</protein>